<dbReference type="Proteomes" id="UP001551482">
    <property type="component" value="Unassembled WGS sequence"/>
</dbReference>
<keyword evidence="5" id="KW-1185">Reference proteome</keyword>
<dbReference type="RefSeq" id="WP_358348501.1">
    <property type="nucleotide sequence ID" value="NZ_JBEZFP010000005.1"/>
</dbReference>
<feature type="compositionally biased region" description="Gly residues" evidence="3">
    <location>
        <begin position="199"/>
        <end position="210"/>
    </location>
</feature>
<dbReference type="EMBL" id="JBEZFP010000005">
    <property type="protein sequence ID" value="MEU8132533.1"/>
    <property type="molecule type" value="Genomic_DNA"/>
</dbReference>
<evidence type="ECO:0000256" key="3">
    <source>
        <dbReference type="SAM" id="MobiDB-lite"/>
    </source>
</evidence>
<feature type="region of interest" description="Disordered" evidence="3">
    <location>
        <begin position="184"/>
        <end position="211"/>
    </location>
</feature>
<dbReference type="SUPFAM" id="SSF51735">
    <property type="entry name" value="NAD(P)-binding Rossmann-fold domains"/>
    <property type="match status" value="1"/>
</dbReference>
<evidence type="ECO:0000256" key="1">
    <source>
        <dbReference type="ARBA" id="ARBA00006484"/>
    </source>
</evidence>
<dbReference type="InterPro" id="IPR002347">
    <property type="entry name" value="SDR_fam"/>
</dbReference>
<proteinExistence type="inferred from homology"/>
<protein>
    <submittedName>
        <fullName evidence="4">SDR family NAD(P)-dependent oxidoreductase</fullName>
    </submittedName>
</protein>
<evidence type="ECO:0000256" key="2">
    <source>
        <dbReference type="ARBA" id="ARBA00023002"/>
    </source>
</evidence>
<comment type="caution">
    <text evidence="4">The sequence shown here is derived from an EMBL/GenBank/DDBJ whole genome shotgun (WGS) entry which is preliminary data.</text>
</comment>
<dbReference type="Gene3D" id="3.40.50.720">
    <property type="entry name" value="NAD(P)-binding Rossmann-like Domain"/>
    <property type="match status" value="1"/>
</dbReference>
<dbReference type="PANTHER" id="PTHR43477:SF1">
    <property type="entry name" value="DIHYDROANTICAPSIN 7-DEHYDROGENASE"/>
    <property type="match status" value="1"/>
</dbReference>
<accession>A0ABV3D9W7</accession>
<organism evidence="4 5">
    <name type="scientific">Streptodolium elevatio</name>
    <dbReference type="NCBI Taxonomy" id="3157996"/>
    <lineage>
        <taxon>Bacteria</taxon>
        <taxon>Bacillati</taxon>
        <taxon>Actinomycetota</taxon>
        <taxon>Actinomycetes</taxon>
        <taxon>Kitasatosporales</taxon>
        <taxon>Streptomycetaceae</taxon>
        <taxon>Streptodolium</taxon>
    </lineage>
</organism>
<keyword evidence="2" id="KW-0560">Oxidoreductase</keyword>
<dbReference type="InterPro" id="IPR036291">
    <property type="entry name" value="NAD(P)-bd_dom_sf"/>
</dbReference>
<evidence type="ECO:0000313" key="4">
    <source>
        <dbReference type="EMBL" id="MEU8132533.1"/>
    </source>
</evidence>
<reference evidence="4 5" key="1">
    <citation type="submission" date="2024-06" db="EMBL/GenBank/DDBJ databases">
        <title>The Natural Products Discovery Center: Release of the First 8490 Sequenced Strains for Exploring Actinobacteria Biosynthetic Diversity.</title>
        <authorList>
            <person name="Kalkreuter E."/>
            <person name="Kautsar S.A."/>
            <person name="Yang D."/>
            <person name="Bader C.D."/>
            <person name="Teijaro C.N."/>
            <person name="Fluegel L."/>
            <person name="Davis C.M."/>
            <person name="Simpson J.R."/>
            <person name="Lauterbach L."/>
            <person name="Steele A.D."/>
            <person name="Gui C."/>
            <person name="Meng S."/>
            <person name="Li G."/>
            <person name="Viehrig K."/>
            <person name="Ye F."/>
            <person name="Su P."/>
            <person name="Kiefer A.F."/>
            <person name="Nichols A."/>
            <person name="Cepeda A.J."/>
            <person name="Yan W."/>
            <person name="Fan B."/>
            <person name="Jiang Y."/>
            <person name="Adhikari A."/>
            <person name="Zheng C.-J."/>
            <person name="Schuster L."/>
            <person name="Cowan T.M."/>
            <person name="Smanski M.J."/>
            <person name="Chevrette M.G."/>
            <person name="De Carvalho L.P.S."/>
            <person name="Shen B."/>
        </authorList>
    </citation>
    <scope>NUCLEOTIDE SEQUENCE [LARGE SCALE GENOMIC DNA]</scope>
    <source>
        <strain evidence="4 5">NPDC048946</strain>
    </source>
</reference>
<sequence length="302" mass="31084">MTPDGFRLLPEGSVIAVAGAGGPAGQAVVRRLARAGAIVEAADAAQDRLDETVALAPRGRAHGTIVDLTDGAATRAWADEIEDRHGRVDGLVHLVGGWRGGKEFGDNTIEDWEFLHKLLVRTVQNTSLAFHDALARAPHGRFVLVSATAAAKPTAGNAGYAAAKSAAETWTLAMADSFRRLRRDRAAERPGSDRATTGGATGGASGGATTGGAAEAVGADVSGAGAGRVAVGAEPFDGAEPMDGPAAAILVVKALVWPLLRAERPDAKFPGYTDVADLAEEIAALWDRPTDDVNGQRLCLTQ</sequence>
<dbReference type="CDD" id="cd05233">
    <property type="entry name" value="SDR_c"/>
    <property type="match status" value="1"/>
</dbReference>
<dbReference type="PROSITE" id="PS00061">
    <property type="entry name" value="ADH_SHORT"/>
    <property type="match status" value="1"/>
</dbReference>
<dbReference type="Pfam" id="PF00106">
    <property type="entry name" value="adh_short"/>
    <property type="match status" value="1"/>
</dbReference>
<dbReference type="InterPro" id="IPR051122">
    <property type="entry name" value="SDR_DHRS6-like"/>
</dbReference>
<dbReference type="PRINTS" id="PR00081">
    <property type="entry name" value="GDHRDH"/>
</dbReference>
<gene>
    <name evidence="4" type="ORF">AB0C36_03405</name>
</gene>
<evidence type="ECO:0000313" key="5">
    <source>
        <dbReference type="Proteomes" id="UP001551482"/>
    </source>
</evidence>
<comment type="similarity">
    <text evidence="1">Belongs to the short-chain dehydrogenases/reductases (SDR) family.</text>
</comment>
<name>A0ABV3D9W7_9ACTN</name>
<dbReference type="InterPro" id="IPR020904">
    <property type="entry name" value="Sc_DH/Rdtase_CS"/>
</dbReference>
<dbReference type="PANTHER" id="PTHR43477">
    <property type="entry name" value="DIHYDROANTICAPSIN 7-DEHYDROGENASE"/>
    <property type="match status" value="1"/>
</dbReference>